<dbReference type="SUPFAM" id="SSF50331">
    <property type="entry name" value="MOP-like"/>
    <property type="match status" value="1"/>
</dbReference>
<evidence type="ECO:0000256" key="3">
    <source>
        <dbReference type="ARBA" id="ARBA00022741"/>
    </source>
</evidence>
<keyword evidence="1" id="KW-0813">Transport</keyword>
<dbReference type="InterPro" id="IPR003439">
    <property type="entry name" value="ABC_transporter-like_ATP-bd"/>
</dbReference>
<evidence type="ECO:0000313" key="9">
    <source>
        <dbReference type="Proteomes" id="UP000051015"/>
    </source>
</evidence>
<dbReference type="InterPro" id="IPR003593">
    <property type="entry name" value="AAA+_ATPase"/>
</dbReference>
<keyword evidence="5" id="KW-1278">Translocase</keyword>
<dbReference type="InterPro" id="IPR012340">
    <property type="entry name" value="NA-bd_OB-fold"/>
</dbReference>
<evidence type="ECO:0000313" key="8">
    <source>
        <dbReference type="EMBL" id="KRM97234.1"/>
    </source>
</evidence>
<evidence type="ECO:0000259" key="7">
    <source>
        <dbReference type="PROSITE" id="PS50893"/>
    </source>
</evidence>
<evidence type="ECO:0000256" key="5">
    <source>
        <dbReference type="ARBA" id="ARBA00022967"/>
    </source>
</evidence>
<organism evidence="8 9">
    <name type="scientific">Liquorilactobacillus aquaticus DSM 21051</name>
    <dbReference type="NCBI Taxonomy" id="1423725"/>
    <lineage>
        <taxon>Bacteria</taxon>
        <taxon>Bacillati</taxon>
        <taxon>Bacillota</taxon>
        <taxon>Bacilli</taxon>
        <taxon>Lactobacillales</taxon>
        <taxon>Lactobacillaceae</taxon>
        <taxon>Liquorilactobacillus</taxon>
    </lineage>
</organism>
<dbReference type="InterPro" id="IPR027417">
    <property type="entry name" value="P-loop_NTPase"/>
</dbReference>
<dbReference type="Pfam" id="PF08402">
    <property type="entry name" value="TOBE_2"/>
    <property type="match status" value="1"/>
</dbReference>
<dbReference type="PROSITE" id="PS00211">
    <property type="entry name" value="ABC_TRANSPORTER_1"/>
    <property type="match status" value="1"/>
</dbReference>
<dbReference type="InterPro" id="IPR017871">
    <property type="entry name" value="ABC_transporter-like_CS"/>
</dbReference>
<evidence type="ECO:0000256" key="2">
    <source>
        <dbReference type="ARBA" id="ARBA00022475"/>
    </source>
</evidence>
<dbReference type="SUPFAM" id="SSF52540">
    <property type="entry name" value="P-loop containing nucleoside triphosphate hydrolases"/>
    <property type="match status" value="1"/>
</dbReference>
<gene>
    <name evidence="8" type="ORF">FC19_GL001877</name>
</gene>
<dbReference type="Gene3D" id="3.40.50.300">
    <property type="entry name" value="P-loop containing nucleotide triphosphate hydrolases"/>
    <property type="match status" value="1"/>
</dbReference>
<keyword evidence="4" id="KW-0067">ATP-binding</keyword>
<dbReference type="InterPro" id="IPR047641">
    <property type="entry name" value="ABC_transpr_MalK/UgpC-like"/>
</dbReference>
<feature type="domain" description="ABC transporter" evidence="7">
    <location>
        <begin position="54"/>
        <end position="285"/>
    </location>
</feature>
<evidence type="ECO:0000256" key="6">
    <source>
        <dbReference type="ARBA" id="ARBA00023136"/>
    </source>
</evidence>
<dbReference type="Proteomes" id="UP000051015">
    <property type="component" value="Unassembled WGS sequence"/>
</dbReference>
<dbReference type="GO" id="GO:0055052">
    <property type="term" value="C:ATP-binding cassette (ABC) transporter complex, substrate-binding subunit-containing"/>
    <property type="evidence" value="ECO:0007669"/>
    <property type="project" value="TreeGrafter"/>
</dbReference>
<evidence type="ECO:0000256" key="4">
    <source>
        <dbReference type="ARBA" id="ARBA00022840"/>
    </source>
</evidence>
<dbReference type="GO" id="GO:0140359">
    <property type="term" value="F:ABC-type transporter activity"/>
    <property type="evidence" value="ECO:0007669"/>
    <property type="project" value="UniProtKB-ARBA"/>
</dbReference>
<dbReference type="GO" id="GO:0016887">
    <property type="term" value="F:ATP hydrolysis activity"/>
    <property type="evidence" value="ECO:0007669"/>
    <property type="project" value="InterPro"/>
</dbReference>
<dbReference type="PANTHER" id="PTHR43875">
    <property type="entry name" value="MALTODEXTRIN IMPORT ATP-BINDING PROTEIN MSMX"/>
    <property type="match status" value="1"/>
</dbReference>
<dbReference type="PROSITE" id="PS50893">
    <property type="entry name" value="ABC_TRANSPORTER_2"/>
    <property type="match status" value="1"/>
</dbReference>
<dbReference type="Gene3D" id="2.40.50.140">
    <property type="entry name" value="Nucleic acid-binding proteins"/>
    <property type="match status" value="1"/>
</dbReference>
<dbReference type="Gene3D" id="2.40.50.100">
    <property type="match status" value="1"/>
</dbReference>
<dbReference type="STRING" id="1423725.FC19_GL001877"/>
<dbReference type="Pfam" id="PF00005">
    <property type="entry name" value="ABC_tran"/>
    <property type="match status" value="1"/>
</dbReference>
<protein>
    <submittedName>
        <fullName evidence="8">SN-glycerol-3-phosphate ABC superfamily ATP binding cassette transporter, ABC protein</fullName>
    </submittedName>
</protein>
<dbReference type="InterPro" id="IPR013611">
    <property type="entry name" value="Transp-assoc_OB_typ2"/>
</dbReference>
<keyword evidence="3" id="KW-0547">Nucleotide-binding</keyword>
<comment type="caution">
    <text evidence="8">The sequence shown here is derived from an EMBL/GenBank/DDBJ whole genome shotgun (WGS) entry which is preliminary data.</text>
</comment>
<dbReference type="PANTHER" id="PTHR43875:SF15">
    <property type="entry name" value="TREHALOSE IMPORT ATP-BINDING PROTEIN SUGC"/>
    <property type="match status" value="1"/>
</dbReference>
<dbReference type="InterPro" id="IPR008995">
    <property type="entry name" value="Mo/tungstate-bd_C_term_dom"/>
</dbReference>
<evidence type="ECO:0000256" key="1">
    <source>
        <dbReference type="ARBA" id="ARBA00022448"/>
    </source>
</evidence>
<dbReference type="PATRIC" id="fig|1423725.3.peg.1928"/>
<dbReference type="FunFam" id="3.40.50.300:FF:000042">
    <property type="entry name" value="Maltose/maltodextrin ABC transporter, ATP-binding protein"/>
    <property type="match status" value="1"/>
</dbReference>
<dbReference type="EMBL" id="AYZD01000004">
    <property type="protein sequence ID" value="KRM97234.1"/>
    <property type="molecule type" value="Genomic_DNA"/>
</dbReference>
<proteinExistence type="predicted"/>
<sequence length="424" mass="48018">MISIGKESFFISIKKPTLINQFFTHSLHAKHNNITFNTYTGTVTEIIRSEHMSIELKNIAKTYDNKNWILKDINTKIETGEFFAIVGPSGCGKSTLLRMIAGLIPISSGDLQIDNRSVINLPPRERNLTMVFQDYALFPFLDVEANVGFGLKARKMPELKIKKRVAHALELVDLTALKTRKPRELSGGQRQRVALARAIASDAKICLMDEPLSNLDAQLRGKMRSEIRELQQRLGLTLIYVTHDQIEAMTMADRIMVLNNQQVQQVGSPLDIYQHPSNSFVGTFFGTPQMNILKAHCPHTHNQQLIIDPFLTFQSPLDLPAGDYFVGVRPVDFDLTTHVTRTNAFVRSVEYLGNEFIIYIKLDDSAEIRVVTSEKIDLNSNERVLIRPKNKFFIFDHSGKTISFMKGVQNNGRTSKQETQAIIQ</sequence>
<reference evidence="8 9" key="1">
    <citation type="journal article" date="2015" name="Genome Announc.">
        <title>Expanding the biotechnology potential of lactobacilli through comparative genomics of 213 strains and associated genera.</title>
        <authorList>
            <person name="Sun Z."/>
            <person name="Harris H.M."/>
            <person name="McCann A."/>
            <person name="Guo C."/>
            <person name="Argimon S."/>
            <person name="Zhang W."/>
            <person name="Yang X."/>
            <person name="Jeffery I.B."/>
            <person name="Cooney J.C."/>
            <person name="Kagawa T.F."/>
            <person name="Liu W."/>
            <person name="Song Y."/>
            <person name="Salvetti E."/>
            <person name="Wrobel A."/>
            <person name="Rasinkangas P."/>
            <person name="Parkhill J."/>
            <person name="Rea M.C."/>
            <person name="O'Sullivan O."/>
            <person name="Ritari J."/>
            <person name="Douillard F.P."/>
            <person name="Paul Ross R."/>
            <person name="Yang R."/>
            <person name="Briner A.E."/>
            <person name="Felis G.E."/>
            <person name="de Vos W.M."/>
            <person name="Barrangou R."/>
            <person name="Klaenhammer T.R."/>
            <person name="Caufield P.W."/>
            <person name="Cui Y."/>
            <person name="Zhang H."/>
            <person name="O'Toole P.W."/>
        </authorList>
    </citation>
    <scope>NUCLEOTIDE SEQUENCE [LARGE SCALE GENOMIC DNA]</scope>
    <source>
        <strain evidence="8 9">DSM 21051</strain>
    </source>
</reference>
<accession>A0A0R2D152</accession>
<dbReference type="AlphaFoldDB" id="A0A0R2D152"/>
<keyword evidence="2" id="KW-1003">Cell membrane</keyword>
<keyword evidence="6" id="KW-0472">Membrane</keyword>
<dbReference type="SMART" id="SM00382">
    <property type="entry name" value="AAA"/>
    <property type="match status" value="1"/>
</dbReference>
<keyword evidence="9" id="KW-1185">Reference proteome</keyword>
<name>A0A0R2D152_9LACO</name>
<dbReference type="GO" id="GO:0005524">
    <property type="term" value="F:ATP binding"/>
    <property type="evidence" value="ECO:0007669"/>
    <property type="project" value="UniProtKB-KW"/>
</dbReference>